<evidence type="ECO:0000313" key="3">
    <source>
        <dbReference type="Proteomes" id="UP000053268"/>
    </source>
</evidence>
<protein>
    <submittedName>
        <fullName evidence="2">Uncharacterized protein</fullName>
    </submittedName>
</protein>
<feature type="transmembrane region" description="Helical" evidence="1">
    <location>
        <begin position="27"/>
        <end position="44"/>
    </location>
</feature>
<keyword evidence="1" id="KW-0472">Membrane</keyword>
<gene>
    <name evidence="2" type="ORF">RR46_09733</name>
</gene>
<reference evidence="2 3" key="1">
    <citation type="journal article" date="2015" name="Nat. Commun.">
        <title>Outbred genome sequencing and CRISPR/Cas9 gene editing in butterflies.</title>
        <authorList>
            <person name="Li X."/>
            <person name="Fan D."/>
            <person name="Zhang W."/>
            <person name="Liu G."/>
            <person name="Zhang L."/>
            <person name="Zhao L."/>
            <person name="Fang X."/>
            <person name="Chen L."/>
            <person name="Dong Y."/>
            <person name="Chen Y."/>
            <person name="Ding Y."/>
            <person name="Zhao R."/>
            <person name="Feng M."/>
            <person name="Zhu Y."/>
            <person name="Feng Y."/>
            <person name="Jiang X."/>
            <person name="Zhu D."/>
            <person name="Xiang H."/>
            <person name="Feng X."/>
            <person name="Li S."/>
            <person name="Wang J."/>
            <person name="Zhang G."/>
            <person name="Kronforst M.R."/>
            <person name="Wang W."/>
        </authorList>
    </citation>
    <scope>NUCLEOTIDE SEQUENCE [LARGE SCALE GENOMIC DNA]</scope>
    <source>
        <strain evidence="2">Ya'a_city_454_Px</strain>
        <tissue evidence="2">Whole body</tissue>
    </source>
</reference>
<evidence type="ECO:0000256" key="1">
    <source>
        <dbReference type="SAM" id="Phobius"/>
    </source>
</evidence>
<accession>A0A194QC16</accession>
<sequence length="92" mass="10804">MSHLTPGPMKPLKPLPLGLWASPQTKLYMTFIGVVLYAYILIFIKTMYHKFQRLDHVEAMVMKTEQMIHRIHTIDLNMAINMEHIDNGFLDY</sequence>
<name>A0A194QC16_PAPXU</name>
<dbReference type="Proteomes" id="UP000053268">
    <property type="component" value="Unassembled WGS sequence"/>
</dbReference>
<keyword evidence="1" id="KW-1133">Transmembrane helix</keyword>
<keyword evidence="1" id="KW-0812">Transmembrane</keyword>
<dbReference type="AlphaFoldDB" id="A0A194QC16"/>
<organism evidence="2 3">
    <name type="scientific">Papilio xuthus</name>
    <name type="common">Asian swallowtail butterfly</name>
    <dbReference type="NCBI Taxonomy" id="66420"/>
    <lineage>
        <taxon>Eukaryota</taxon>
        <taxon>Metazoa</taxon>
        <taxon>Ecdysozoa</taxon>
        <taxon>Arthropoda</taxon>
        <taxon>Hexapoda</taxon>
        <taxon>Insecta</taxon>
        <taxon>Pterygota</taxon>
        <taxon>Neoptera</taxon>
        <taxon>Endopterygota</taxon>
        <taxon>Lepidoptera</taxon>
        <taxon>Glossata</taxon>
        <taxon>Ditrysia</taxon>
        <taxon>Papilionoidea</taxon>
        <taxon>Papilionidae</taxon>
        <taxon>Papilioninae</taxon>
        <taxon>Papilio</taxon>
    </lineage>
</organism>
<evidence type="ECO:0000313" key="2">
    <source>
        <dbReference type="EMBL" id="KPJ02530.1"/>
    </source>
</evidence>
<keyword evidence="3" id="KW-1185">Reference proteome</keyword>
<dbReference type="EMBL" id="KQ459232">
    <property type="protein sequence ID" value="KPJ02530.1"/>
    <property type="molecule type" value="Genomic_DNA"/>
</dbReference>
<proteinExistence type="predicted"/>